<comment type="caution">
    <text evidence="9">The sequence shown here is derived from an EMBL/GenBank/DDBJ whole genome shotgun (WGS) entry which is preliminary data.</text>
</comment>
<dbReference type="PANTHER" id="PTHR11207">
    <property type="entry name" value="RIBONUCLEASE III"/>
    <property type="match status" value="1"/>
</dbReference>
<evidence type="ECO:0000256" key="1">
    <source>
        <dbReference type="ARBA" id="ARBA00022722"/>
    </source>
</evidence>
<evidence type="ECO:0000256" key="4">
    <source>
        <dbReference type="ARBA" id="ARBA00022884"/>
    </source>
</evidence>
<evidence type="ECO:0000256" key="6">
    <source>
        <dbReference type="SAM" id="MobiDB-lite"/>
    </source>
</evidence>
<name>A0A1A7MTT3_AURPU</name>
<dbReference type="GO" id="GO:0006364">
    <property type="term" value="P:rRNA processing"/>
    <property type="evidence" value="ECO:0007669"/>
    <property type="project" value="TreeGrafter"/>
</dbReference>
<proteinExistence type="predicted"/>
<dbReference type="CDD" id="cd00593">
    <property type="entry name" value="RIBOc"/>
    <property type="match status" value="1"/>
</dbReference>
<evidence type="ECO:0000256" key="5">
    <source>
        <dbReference type="PROSITE-ProRule" id="PRU00266"/>
    </source>
</evidence>
<gene>
    <name evidence="9" type="ORF">D6D10_02592</name>
</gene>
<dbReference type="SUPFAM" id="SSF69065">
    <property type="entry name" value="RNase III domain-like"/>
    <property type="match status" value="1"/>
</dbReference>
<dbReference type="PROSITE" id="PS50142">
    <property type="entry name" value="RNASE_3_2"/>
    <property type="match status" value="1"/>
</dbReference>
<feature type="domain" description="RNase III" evidence="8">
    <location>
        <begin position="151"/>
        <end position="260"/>
    </location>
</feature>
<dbReference type="Proteomes" id="UP000308953">
    <property type="component" value="Unassembled WGS sequence"/>
</dbReference>
<dbReference type="GO" id="GO:0003723">
    <property type="term" value="F:RNA binding"/>
    <property type="evidence" value="ECO:0007669"/>
    <property type="project" value="UniProtKB-UniRule"/>
</dbReference>
<evidence type="ECO:0000259" key="7">
    <source>
        <dbReference type="PROSITE" id="PS50137"/>
    </source>
</evidence>
<evidence type="ECO:0000256" key="2">
    <source>
        <dbReference type="ARBA" id="ARBA00022759"/>
    </source>
</evidence>
<keyword evidence="2" id="KW-0255">Endonuclease</keyword>
<dbReference type="InterPro" id="IPR036389">
    <property type="entry name" value="RNase_III_sf"/>
</dbReference>
<feature type="domain" description="DRBM" evidence="7">
    <location>
        <begin position="300"/>
        <end position="374"/>
    </location>
</feature>
<dbReference type="GO" id="GO:0006369">
    <property type="term" value="P:termination of RNA polymerase II transcription"/>
    <property type="evidence" value="ECO:0007669"/>
    <property type="project" value="TreeGrafter"/>
</dbReference>
<dbReference type="AlphaFoldDB" id="A0A1A7MTT3"/>
<evidence type="ECO:0000313" key="10">
    <source>
        <dbReference type="Proteomes" id="UP000308953"/>
    </source>
</evidence>
<dbReference type="Gene3D" id="1.10.1520.10">
    <property type="entry name" value="Ribonuclease III domain"/>
    <property type="match status" value="1"/>
</dbReference>
<dbReference type="Pfam" id="PF00035">
    <property type="entry name" value="dsrm"/>
    <property type="match status" value="1"/>
</dbReference>
<keyword evidence="3" id="KW-0378">Hydrolase</keyword>
<dbReference type="GO" id="GO:0034475">
    <property type="term" value="P:U4 snRNA 3'-end processing"/>
    <property type="evidence" value="ECO:0007669"/>
    <property type="project" value="TreeGrafter"/>
</dbReference>
<accession>A0A1A7MTT3</accession>
<organism evidence="9 10">
    <name type="scientific">Aureobasidium pullulans</name>
    <name type="common">Black yeast</name>
    <name type="synonym">Pullularia pullulans</name>
    <dbReference type="NCBI Taxonomy" id="5580"/>
    <lineage>
        <taxon>Eukaryota</taxon>
        <taxon>Fungi</taxon>
        <taxon>Dikarya</taxon>
        <taxon>Ascomycota</taxon>
        <taxon>Pezizomycotina</taxon>
        <taxon>Dothideomycetes</taxon>
        <taxon>Dothideomycetidae</taxon>
        <taxon>Dothideales</taxon>
        <taxon>Saccotheciaceae</taxon>
        <taxon>Aureobasidium</taxon>
    </lineage>
</organism>
<dbReference type="GO" id="GO:0004525">
    <property type="term" value="F:ribonuclease III activity"/>
    <property type="evidence" value="ECO:0007669"/>
    <property type="project" value="InterPro"/>
</dbReference>
<feature type="region of interest" description="Disordered" evidence="6">
    <location>
        <begin position="1"/>
        <end position="59"/>
    </location>
</feature>
<evidence type="ECO:0008006" key="11">
    <source>
        <dbReference type="Google" id="ProtNLM"/>
    </source>
</evidence>
<dbReference type="GO" id="GO:0005654">
    <property type="term" value="C:nucleoplasm"/>
    <property type="evidence" value="ECO:0007669"/>
    <property type="project" value="TreeGrafter"/>
</dbReference>
<evidence type="ECO:0000313" key="9">
    <source>
        <dbReference type="EMBL" id="THX41553.1"/>
    </source>
</evidence>
<dbReference type="Pfam" id="PF00636">
    <property type="entry name" value="Ribonuclease_3"/>
    <property type="match status" value="1"/>
</dbReference>
<reference evidence="9 10" key="1">
    <citation type="submission" date="2018-10" db="EMBL/GenBank/DDBJ databases">
        <title>Fifty Aureobasidium pullulans genomes reveal a recombining polyextremotolerant generalist.</title>
        <authorList>
            <person name="Gostincar C."/>
            <person name="Turk M."/>
            <person name="Zajc J."/>
            <person name="Gunde-Cimerman N."/>
        </authorList>
    </citation>
    <scope>NUCLEOTIDE SEQUENCE [LARGE SCALE GENOMIC DNA]</scope>
    <source>
        <strain evidence="9 10">EXF-9785</strain>
    </source>
</reference>
<dbReference type="PROSITE" id="PS00517">
    <property type="entry name" value="RNASE_3_1"/>
    <property type="match status" value="1"/>
</dbReference>
<dbReference type="PROSITE" id="PS50137">
    <property type="entry name" value="DS_RBD"/>
    <property type="match status" value="1"/>
</dbReference>
<keyword evidence="1" id="KW-0540">Nuclease</keyword>
<dbReference type="PANTHER" id="PTHR11207:SF0">
    <property type="entry name" value="RIBONUCLEASE 3"/>
    <property type="match status" value="1"/>
</dbReference>
<dbReference type="InterPro" id="IPR000999">
    <property type="entry name" value="RNase_III_dom"/>
</dbReference>
<feature type="compositionally biased region" description="Polar residues" evidence="6">
    <location>
        <begin position="113"/>
        <end position="134"/>
    </location>
</feature>
<dbReference type="EMBL" id="QZAV01000032">
    <property type="protein sequence ID" value="THX41553.1"/>
    <property type="molecule type" value="Genomic_DNA"/>
</dbReference>
<dbReference type="Gene3D" id="3.30.160.20">
    <property type="match status" value="1"/>
</dbReference>
<dbReference type="InterPro" id="IPR014720">
    <property type="entry name" value="dsRBD_dom"/>
</dbReference>
<dbReference type="SUPFAM" id="SSF54768">
    <property type="entry name" value="dsRNA-binding domain-like"/>
    <property type="match status" value="1"/>
</dbReference>
<feature type="compositionally biased region" description="Polar residues" evidence="6">
    <location>
        <begin position="43"/>
        <end position="56"/>
    </location>
</feature>
<feature type="compositionally biased region" description="Basic and acidic residues" evidence="6">
    <location>
        <begin position="1"/>
        <end position="12"/>
    </location>
</feature>
<protein>
    <recommendedName>
        <fullName evidence="11">RNase III domain-containing protein</fullName>
    </recommendedName>
</protein>
<evidence type="ECO:0000259" key="8">
    <source>
        <dbReference type="PROSITE" id="PS50142"/>
    </source>
</evidence>
<dbReference type="SMART" id="SM00535">
    <property type="entry name" value="RIBOc"/>
    <property type="match status" value="1"/>
</dbReference>
<sequence>MKRVYPNDDHSSAKRQKSFGHDGNSGYQPRNMQNHSQPRHPKNPSSINHQSVSQPDPTKHLESLLKALVNQRDTTRQILGHDAHESAVKLAKSLSSVNTATASLDLFQPSTIKGSEVSSQNSGRPIPSNHTQFPLPTLPQVPDGPYSRAPFVHKSSSQHDRTSAIGDMTYERLEFLGDAYLEVIATRLIFSRYPHLAAGRQAQIRERLVKNDTLTHFSMAYRFQDRLKAGEGERELAKASGKILADVFEAYVAAVILSDPVDGFKRAETWLTELWAPILLREFGPISADGGATFNEYNQNAKQELQQKIVGKDVKLEYVESRPMEQTKHMQRYYISLFLTGWGYEKQLLGSGEGQNKVEAGNRAAMDAMVKNKDIIDEAARKLSALREQRKMEAAAKESNSGAEPQ</sequence>
<feature type="compositionally biased region" description="Polar residues" evidence="6">
    <location>
        <begin position="25"/>
        <end position="36"/>
    </location>
</feature>
<evidence type="ECO:0000256" key="3">
    <source>
        <dbReference type="ARBA" id="ARBA00022801"/>
    </source>
</evidence>
<keyword evidence="4 5" id="KW-0694">RNA-binding</keyword>
<feature type="region of interest" description="Disordered" evidence="6">
    <location>
        <begin position="113"/>
        <end position="135"/>
    </location>
</feature>